<dbReference type="SMART" id="SM00862">
    <property type="entry name" value="Trans_reg_C"/>
    <property type="match status" value="1"/>
</dbReference>
<dbReference type="GO" id="GO:0006355">
    <property type="term" value="P:regulation of DNA-templated transcription"/>
    <property type="evidence" value="ECO:0007669"/>
    <property type="project" value="InterPro"/>
</dbReference>
<dbReference type="GO" id="GO:0003677">
    <property type="term" value="F:DNA binding"/>
    <property type="evidence" value="ECO:0007669"/>
    <property type="project" value="UniProtKB-UniRule"/>
</dbReference>
<feature type="DNA-binding region" description="OmpR/PhoB-type" evidence="2">
    <location>
        <begin position="2"/>
        <end position="105"/>
    </location>
</feature>
<evidence type="ECO:0000256" key="1">
    <source>
        <dbReference type="ARBA" id="ARBA00023125"/>
    </source>
</evidence>
<dbReference type="Pfam" id="PF00486">
    <property type="entry name" value="Trans_reg_C"/>
    <property type="match status" value="1"/>
</dbReference>
<dbReference type="STRING" id="641238.SAMN04490244_10118"/>
<dbReference type="InterPro" id="IPR001867">
    <property type="entry name" value="OmpR/PhoB-type_DNA-bd"/>
</dbReference>
<evidence type="ECO:0000313" key="4">
    <source>
        <dbReference type="EMBL" id="SER43038.1"/>
    </source>
</evidence>
<protein>
    <submittedName>
        <fullName evidence="4">Transcriptional regulatory protein, C terminal</fullName>
    </submittedName>
</protein>
<dbReference type="CDD" id="cd00383">
    <property type="entry name" value="trans_reg_C"/>
    <property type="match status" value="1"/>
</dbReference>
<gene>
    <name evidence="4" type="ORF">SAMN04490244_10118</name>
</gene>
<sequence length="522" mass="57055">MPDHTRPPGPGLTFSDDFSSALRPDGSSVTFTAAEAEILRYLAGRPGITVTRSQLLDVITEPGSDKRDRVIDSYIVRLRRKFGGQGGRRDGPIQTRYGVGYAWIETSLPAHDEGGADIVFGPVRGLEYLTGNSLAARRFVDAFAPRFAAQFGPSKTVVRQIDPTFQSELFHAARYGTTVILNDDERGVEGIFETKELTTGRVITVSRHRIVGADADPAAEIARYVVADFWRGLALLPEMPAPVPVMMNNASIEIAGDANGSDRTDAMLNVLLSREPGSPELILLSAIALHSRYILNGVSMLAEGTEAFEADVARIRASLDAAHPDIADNPMLSIAAAKLLHFANPDRRAEALCLAEEAHASSRSFAGSLVTMAQLRALEGDPETALRLLDQGLELTEEGSEFEAYFLVLKCQFCRAVGDRAALRESLGRIYQWRSHNRAFFDLIFEDSTHPSEAARGLLSVLSVPQAHGVLRYVYYLTASLFRHDAHRDAVLRPSVQRIYERFGPDGLPDEIADVLGALAPR</sequence>
<keyword evidence="1 2" id="KW-0238">DNA-binding</keyword>
<keyword evidence="5" id="KW-1185">Reference proteome</keyword>
<feature type="domain" description="OmpR/PhoB-type" evidence="3">
    <location>
        <begin position="2"/>
        <end position="105"/>
    </location>
</feature>
<reference evidence="4 5" key="1">
    <citation type="submission" date="2016-10" db="EMBL/GenBank/DDBJ databases">
        <authorList>
            <person name="de Groot N.N."/>
        </authorList>
    </citation>
    <scope>NUCLEOTIDE SEQUENCE [LARGE SCALE GENOMIC DNA]</scope>
    <source>
        <strain evidence="4 5">DSM 23042</strain>
    </source>
</reference>
<dbReference type="GO" id="GO:0000160">
    <property type="term" value="P:phosphorelay signal transduction system"/>
    <property type="evidence" value="ECO:0007669"/>
    <property type="project" value="InterPro"/>
</dbReference>
<name>A0A1H9P4C6_9RHOB</name>
<dbReference type="Gene3D" id="1.10.10.10">
    <property type="entry name" value="Winged helix-like DNA-binding domain superfamily/Winged helix DNA-binding domain"/>
    <property type="match status" value="1"/>
</dbReference>
<dbReference type="SUPFAM" id="SSF46894">
    <property type="entry name" value="C-terminal effector domain of the bipartite response regulators"/>
    <property type="match status" value="1"/>
</dbReference>
<proteinExistence type="predicted"/>
<dbReference type="EMBL" id="FOGU01000001">
    <property type="protein sequence ID" value="SER43038.1"/>
    <property type="molecule type" value="Genomic_DNA"/>
</dbReference>
<dbReference type="InterPro" id="IPR036388">
    <property type="entry name" value="WH-like_DNA-bd_sf"/>
</dbReference>
<dbReference type="AlphaFoldDB" id="A0A1H9P4C6"/>
<evidence type="ECO:0000313" key="5">
    <source>
        <dbReference type="Proteomes" id="UP000198885"/>
    </source>
</evidence>
<dbReference type="PROSITE" id="PS51755">
    <property type="entry name" value="OMPR_PHOB"/>
    <property type="match status" value="1"/>
</dbReference>
<dbReference type="Proteomes" id="UP000198885">
    <property type="component" value="Unassembled WGS sequence"/>
</dbReference>
<evidence type="ECO:0000256" key="2">
    <source>
        <dbReference type="PROSITE-ProRule" id="PRU01091"/>
    </source>
</evidence>
<dbReference type="InterPro" id="IPR016032">
    <property type="entry name" value="Sig_transdc_resp-reg_C-effctor"/>
</dbReference>
<accession>A0A1H9P4C6</accession>
<evidence type="ECO:0000259" key="3">
    <source>
        <dbReference type="PROSITE" id="PS51755"/>
    </source>
</evidence>
<organism evidence="4 5">
    <name type="scientific">Tranquillimonas rosea</name>
    <dbReference type="NCBI Taxonomy" id="641238"/>
    <lineage>
        <taxon>Bacteria</taxon>
        <taxon>Pseudomonadati</taxon>
        <taxon>Pseudomonadota</taxon>
        <taxon>Alphaproteobacteria</taxon>
        <taxon>Rhodobacterales</taxon>
        <taxon>Roseobacteraceae</taxon>
        <taxon>Tranquillimonas</taxon>
    </lineage>
</organism>
<dbReference type="RefSeq" id="WP_177190336.1">
    <property type="nucleotide sequence ID" value="NZ_FOGU01000001.1"/>
</dbReference>